<evidence type="ECO:0000313" key="2">
    <source>
        <dbReference type="EMBL" id="TFY98455.1"/>
    </source>
</evidence>
<feature type="transmembrane region" description="Helical" evidence="1">
    <location>
        <begin position="41"/>
        <end position="59"/>
    </location>
</feature>
<dbReference type="RefSeq" id="WP_135285606.1">
    <property type="nucleotide sequence ID" value="NZ_SMLL01000005.1"/>
</dbReference>
<dbReference type="AlphaFoldDB" id="A0A4Z0BGL5"/>
<dbReference type="Proteomes" id="UP000297564">
    <property type="component" value="Unassembled WGS sequence"/>
</dbReference>
<reference evidence="2 3" key="1">
    <citation type="submission" date="2019-03" db="EMBL/GenBank/DDBJ databases">
        <title>Ramlibacter rhizophilus CCTCC AB2015357, whole genome shotgun sequence.</title>
        <authorList>
            <person name="Zhang X."/>
            <person name="Feng G."/>
            <person name="Zhu H."/>
        </authorList>
    </citation>
    <scope>NUCLEOTIDE SEQUENCE [LARGE SCALE GENOMIC DNA]</scope>
    <source>
        <strain evidence="2 3">CCTCC AB2015357</strain>
    </source>
</reference>
<comment type="caution">
    <text evidence="2">The sequence shown here is derived from an EMBL/GenBank/DDBJ whole genome shotgun (WGS) entry which is preliminary data.</text>
</comment>
<protein>
    <recommendedName>
        <fullName evidence="4">VanZ family protein</fullName>
    </recommendedName>
</protein>
<dbReference type="OrthoDB" id="4966203at2"/>
<gene>
    <name evidence="2" type="ORF">EZ242_12980</name>
</gene>
<feature type="transmembrane region" description="Helical" evidence="1">
    <location>
        <begin position="66"/>
        <end position="87"/>
    </location>
</feature>
<evidence type="ECO:0008006" key="4">
    <source>
        <dbReference type="Google" id="ProtNLM"/>
    </source>
</evidence>
<organism evidence="2 3">
    <name type="scientific">Ramlibacter rhizophilus</name>
    <dbReference type="NCBI Taxonomy" id="1781167"/>
    <lineage>
        <taxon>Bacteria</taxon>
        <taxon>Pseudomonadati</taxon>
        <taxon>Pseudomonadota</taxon>
        <taxon>Betaproteobacteria</taxon>
        <taxon>Burkholderiales</taxon>
        <taxon>Comamonadaceae</taxon>
        <taxon>Ramlibacter</taxon>
    </lineage>
</organism>
<proteinExistence type="predicted"/>
<dbReference type="EMBL" id="SMLL01000005">
    <property type="protein sequence ID" value="TFY98455.1"/>
    <property type="molecule type" value="Genomic_DNA"/>
</dbReference>
<evidence type="ECO:0000256" key="1">
    <source>
        <dbReference type="SAM" id="Phobius"/>
    </source>
</evidence>
<keyword evidence="3" id="KW-1185">Reference proteome</keyword>
<keyword evidence="1" id="KW-0812">Transmembrane</keyword>
<evidence type="ECO:0000313" key="3">
    <source>
        <dbReference type="Proteomes" id="UP000297564"/>
    </source>
</evidence>
<feature type="transmembrane region" description="Helical" evidence="1">
    <location>
        <begin position="123"/>
        <end position="142"/>
    </location>
</feature>
<keyword evidence="1" id="KW-0472">Membrane</keyword>
<sequence>MTRTRSDTARFDAPLWRGFACTGVLLIAAQLVLAWHAQRMLMVTGLAVFVLAGLAAAWVPSRLPSLLRLLLVLAALLNAAGGFFRWFDNVPWFDELAHGYTGFAGLAAIGFLYARVDVLRRDSLVGWCAAMGLALGVGWEVLEGMAGPLGLVDTLSDLVMDVLGAALGGAFARHVLQAVAPDGA</sequence>
<name>A0A4Z0BGL5_9BURK</name>
<feature type="transmembrane region" description="Helical" evidence="1">
    <location>
        <begin position="99"/>
        <end position="116"/>
    </location>
</feature>
<accession>A0A4Z0BGL5</accession>
<dbReference type="Pfam" id="PF09997">
    <property type="entry name" value="DUF2238"/>
    <property type="match status" value="1"/>
</dbReference>
<dbReference type="InterPro" id="IPR014509">
    <property type="entry name" value="YjdF-like"/>
</dbReference>
<keyword evidence="1" id="KW-1133">Transmembrane helix</keyword>
<feature type="transmembrane region" description="Helical" evidence="1">
    <location>
        <begin position="15"/>
        <end position="35"/>
    </location>
</feature>